<dbReference type="CDD" id="cd04179">
    <property type="entry name" value="DPM_DPG-synthase_like"/>
    <property type="match status" value="1"/>
</dbReference>
<dbReference type="InterPro" id="IPR029044">
    <property type="entry name" value="Nucleotide-diphossugar_trans"/>
</dbReference>
<dbReference type="Pfam" id="PF00535">
    <property type="entry name" value="Glycos_transf_2"/>
    <property type="match status" value="1"/>
</dbReference>
<gene>
    <name evidence="2" type="ORF">GM668_01820</name>
</gene>
<dbReference type="Proteomes" id="UP000484015">
    <property type="component" value="Unassembled WGS sequence"/>
</dbReference>
<sequence>MEIEMDSVWVIIPAFNEEMVIADVVRKVRARFQHVIIIDDGSRDATAARAREAGAWVVRHPINLGQGAALQTGFNFALKKNAEYVATFDADGQHDIDDVVRMFAIAREHNVQVVLGSRFLGRAQGISAGRRLLLTMATVFTRLTTGLKLSDAHNGLRLIRRDAVQAIKLTHNRMAHASEILNQVARLKLSYRECGNTVTYTDYSRAKGQRASNAINILVDLFAERLSK</sequence>
<dbReference type="InterPro" id="IPR050256">
    <property type="entry name" value="Glycosyltransferase_2"/>
</dbReference>
<evidence type="ECO:0000313" key="3">
    <source>
        <dbReference type="Proteomes" id="UP000484015"/>
    </source>
</evidence>
<reference evidence="2 3" key="1">
    <citation type="submission" date="2019-11" db="EMBL/GenBank/DDBJ databases">
        <title>Type strains purchased from KCTC, JCM and DSMZ.</title>
        <authorList>
            <person name="Lu H."/>
        </authorList>
    </citation>
    <scope>NUCLEOTIDE SEQUENCE [LARGE SCALE GENOMIC DNA]</scope>
    <source>
        <strain evidence="2 3">KCTC 42409</strain>
    </source>
</reference>
<keyword evidence="2" id="KW-0808">Transferase</keyword>
<dbReference type="Gene3D" id="3.90.550.10">
    <property type="entry name" value="Spore Coat Polysaccharide Biosynthesis Protein SpsA, Chain A"/>
    <property type="match status" value="1"/>
</dbReference>
<dbReference type="OrthoDB" id="9808633at2"/>
<protein>
    <submittedName>
        <fullName evidence="2">Glycosyltransferase</fullName>
    </submittedName>
</protein>
<dbReference type="SUPFAM" id="SSF53448">
    <property type="entry name" value="Nucleotide-diphospho-sugar transferases"/>
    <property type="match status" value="1"/>
</dbReference>
<proteinExistence type="predicted"/>
<feature type="domain" description="Glycosyltransferase 2-like" evidence="1">
    <location>
        <begin position="10"/>
        <end position="166"/>
    </location>
</feature>
<evidence type="ECO:0000313" key="2">
    <source>
        <dbReference type="EMBL" id="MTW00817.1"/>
    </source>
</evidence>
<dbReference type="InterPro" id="IPR001173">
    <property type="entry name" value="Glyco_trans_2-like"/>
</dbReference>
<organism evidence="2 3">
    <name type="scientific">Pseudoduganella ginsengisoli</name>
    <dbReference type="NCBI Taxonomy" id="1462440"/>
    <lineage>
        <taxon>Bacteria</taxon>
        <taxon>Pseudomonadati</taxon>
        <taxon>Pseudomonadota</taxon>
        <taxon>Betaproteobacteria</taxon>
        <taxon>Burkholderiales</taxon>
        <taxon>Oxalobacteraceae</taxon>
        <taxon>Telluria group</taxon>
        <taxon>Pseudoduganella</taxon>
    </lineage>
</organism>
<comment type="caution">
    <text evidence="2">The sequence shown here is derived from an EMBL/GenBank/DDBJ whole genome shotgun (WGS) entry which is preliminary data.</text>
</comment>
<dbReference type="AlphaFoldDB" id="A0A6L6PTQ0"/>
<evidence type="ECO:0000259" key="1">
    <source>
        <dbReference type="Pfam" id="PF00535"/>
    </source>
</evidence>
<dbReference type="PANTHER" id="PTHR48090:SF7">
    <property type="entry name" value="RFBJ PROTEIN"/>
    <property type="match status" value="1"/>
</dbReference>
<name>A0A6L6PTQ0_9BURK</name>
<dbReference type="PANTHER" id="PTHR48090">
    <property type="entry name" value="UNDECAPRENYL-PHOSPHATE 4-DEOXY-4-FORMAMIDO-L-ARABINOSE TRANSFERASE-RELATED"/>
    <property type="match status" value="1"/>
</dbReference>
<keyword evidence="3" id="KW-1185">Reference proteome</keyword>
<dbReference type="EMBL" id="WNLA01000001">
    <property type="protein sequence ID" value="MTW00817.1"/>
    <property type="molecule type" value="Genomic_DNA"/>
</dbReference>
<dbReference type="GO" id="GO:0016740">
    <property type="term" value="F:transferase activity"/>
    <property type="evidence" value="ECO:0007669"/>
    <property type="project" value="UniProtKB-KW"/>
</dbReference>
<accession>A0A6L6PTQ0</accession>